<protein>
    <submittedName>
        <fullName evidence="5">CopY family transcriptional regulator</fullName>
    </submittedName>
</protein>
<comment type="caution">
    <text evidence="5">The sequence shown here is derived from an EMBL/GenBank/DDBJ whole genome shotgun (WGS) entry which is preliminary data.</text>
</comment>
<organism evidence="5 6">
    <name type="scientific">SAR86 cluster bacterium</name>
    <dbReference type="NCBI Taxonomy" id="2030880"/>
    <lineage>
        <taxon>Bacteria</taxon>
        <taxon>Pseudomonadati</taxon>
        <taxon>Pseudomonadota</taxon>
        <taxon>Gammaproteobacteria</taxon>
        <taxon>SAR86 cluster</taxon>
    </lineage>
</organism>
<dbReference type="InterPro" id="IPR036388">
    <property type="entry name" value="WH-like_DNA-bd_sf"/>
</dbReference>
<evidence type="ECO:0000313" key="6">
    <source>
        <dbReference type="Proteomes" id="UP000218327"/>
    </source>
</evidence>
<dbReference type="GO" id="GO:0003677">
    <property type="term" value="F:DNA binding"/>
    <property type="evidence" value="ECO:0007669"/>
    <property type="project" value="UniProtKB-KW"/>
</dbReference>
<dbReference type="Pfam" id="PF03965">
    <property type="entry name" value="Penicillinase_R"/>
    <property type="match status" value="1"/>
</dbReference>
<dbReference type="GO" id="GO:0045892">
    <property type="term" value="P:negative regulation of DNA-templated transcription"/>
    <property type="evidence" value="ECO:0007669"/>
    <property type="project" value="InterPro"/>
</dbReference>
<dbReference type="Proteomes" id="UP000218327">
    <property type="component" value="Unassembled WGS sequence"/>
</dbReference>
<name>A0A2A5ATJ1_9GAMM</name>
<keyword evidence="4" id="KW-0804">Transcription</keyword>
<evidence type="ECO:0000256" key="4">
    <source>
        <dbReference type="ARBA" id="ARBA00023163"/>
    </source>
</evidence>
<proteinExistence type="inferred from homology"/>
<evidence type="ECO:0000256" key="2">
    <source>
        <dbReference type="ARBA" id="ARBA00023015"/>
    </source>
</evidence>
<dbReference type="PIRSF" id="PIRSF019455">
    <property type="entry name" value="CopR_AtkY"/>
    <property type="match status" value="1"/>
</dbReference>
<sequence length="123" mass="13981">MTNSNGLSRRERQILDLIYKHGEASVKDVQQALDDGSSDSTIRTLLGILISKKKLSRREAGMKYIYKPTVERKKASIMALERVVSTFFDESPLLAVNSLLEMKKGKITKEEIEQLEALIRKNK</sequence>
<keyword evidence="2" id="KW-0805">Transcription regulation</keyword>
<dbReference type="InterPro" id="IPR036390">
    <property type="entry name" value="WH_DNA-bd_sf"/>
</dbReference>
<dbReference type="AlphaFoldDB" id="A0A2A5ATJ1"/>
<dbReference type="InterPro" id="IPR005650">
    <property type="entry name" value="BlaI_family"/>
</dbReference>
<accession>A0A2A5ATJ1</accession>
<gene>
    <name evidence="5" type="ORF">COA96_13860</name>
</gene>
<dbReference type="SUPFAM" id="SSF46785">
    <property type="entry name" value="Winged helix' DNA-binding domain"/>
    <property type="match status" value="1"/>
</dbReference>
<evidence type="ECO:0000256" key="3">
    <source>
        <dbReference type="ARBA" id="ARBA00023125"/>
    </source>
</evidence>
<dbReference type="EMBL" id="NVVJ01000055">
    <property type="protein sequence ID" value="PCJ22623.1"/>
    <property type="molecule type" value="Genomic_DNA"/>
</dbReference>
<evidence type="ECO:0000313" key="5">
    <source>
        <dbReference type="EMBL" id="PCJ22623.1"/>
    </source>
</evidence>
<dbReference type="Gene3D" id="1.10.10.10">
    <property type="entry name" value="Winged helix-like DNA-binding domain superfamily/Winged helix DNA-binding domain"/>
    <property type="match status" value="1"/>
</dbReference>
<reference evidence="6" key="1">
    <citation type="submission" date="2017-08" db="EMBL/GenBank/DDBJ databases">
        <title>A dynamic microbial community with high functional redundancy inhabits the cold, oxic subseafloor aquifer.</title>
        <authorList>
            <person name="Tully B.J."/>
            <person name="Wheat C.G."/>
            <person name="Glazer B.T."/>
            <person name="Huber J.A."/>
        </authorList>
    </citation>
    <scope>NUCLEOTIDE SEQUENCE [LARGE SCALE GENOMIC DNA]</scope>
</reference>
<evidence type="ECO:0000256" key="1">
    <source>
        <dbReference type="ARBA" id="ARBA00011046"/>
    </source>
</evidence>
<comment type="similarity">
    <text evidence="1">Belongs to the BlaI transcriptional regulatory family.</text>
</comment>
<keyword evidence="3" id="KW-0238">DNA-binding</keyword>